<protein>
    <submittedName>
        <fullName evidence="1">Uncharacterized protein</fullName>
    </submittedName>
</protein>
<feature type="non-terminal residue" evidence="1">
    <location>
        <position position="1"/>
    </location>
</feature>
<dbReference type="RefSeq" id="WP_021053440.1">
    <property type="nucleotide sequence ID" value="NZ_KE356561.1"/>
</dbReference>
<organism evidence="1 2">
    <name type="scientific">Haloquadratum walsbyi J07HQW2</name>
    <dbReference type="NCBI Taxonomy" id="1238425"/>
    <lineage>
        <taxon>Archaea</taxon>
        <taxon>Methanobacteriati</taxon>
        <taxon>Methanobacteriota</taxon>
        <taxon>Stenosarchaea group</taxon>
        <taxon>Halobacteria</taxon>
        <taxon>Halobacteriales</taxon>
        <taxon>Haloferacaceae</taxon>
        <taxon>Haloquadratum</taxon>
    </lineage>
</organism>
<evidence type="ECO:0000313" key="2">
    <source>
        <dbReference type="Proteomes" id="UP000030710"/>
    </source>
</evidence>
<dbReference type="HOGENOM" id="CLU_1558407_0_0_2"/>
<reference evidence="1 2" key="1">
    <citation type="journal article" date="2013" name="PLoS ONE">
        <title>Assembly-driven community genomics of a hypersaline microbial ecosystem.</title>
        <authorList>
            <person name="Podell S."/>
            <person name="Ugalde J.A."/>
            <person name="Narasingarao P."/>
            <person name="Banfield J.F."/>
            <person name="Heidelberg K.B."/>
            <person name="Allen E.E."/>
        </authorList>
    </citation>
    <scope>NUCLEOTIDE SEQUENCE [LARGE SCALE GENOMIC DNA]</scope>
    <source>
        <strain evidence="2">J07HQW2</strain>
    </source>
</reference>
<name>U1PNU8_9EURY</name>
<dbReference type="EMBL" id="KE356561">
    <property type="protein sequence ID" value="ERG93946.1"/>
    <property type="molecule type" value="Genomic_DNA"/>
</dbReference>
<dbReference type="AlphaFoldDB" id="U1PNU8"/>
<proteinExistence type="predicted"/>
<accession>U1PNU8</accession>
<evidence type="ECO:0000313" key="1">
    <source>
        <dbReference type="EMBL" id="ERG93946.1"/>
    </source>
</evidence>
<sequence>AGGTTTVRPDTRDDNETKLQVVAYKNDISLPIDRQNCVFCYPSLRHGIEMGTFETKGAGSLHTLFQHQGLIVINAEPFQDRLYVGEFDLFSAVIEFSYRDLGEYEKALAAYAKSLTPVAEFNSIQEIDAEFRNPEILFEGKIGADQIIEVIFRKEIFGSGYFASYPALPSE</sequence>
<dbReference type="Proteomes" id="UP000030710">
    <property type="component" value="Unassembled WGS sequence"/>
</dbReference>
<gene>
    <name evidence="1" type="ORF">J07HQW2_00380</name>
</gene>